<gene>
    <name evidence="1" type="ORF">LPJ61_005348</name>
</gene>
<organism evidence="1 2">
    <name type="scientific">Coemansia biformis</name>
    <dbReference type="NCBI Taxonomy" id="1286918"/>
    <lineage>
        <taxon>Eukaryota</taxon>
        <taxon>Fungi</taxon>
        <taxon>Fungi incertae sedis</taxon>
        <taxon>Zoopagomycota</taxon>
        <taxon>Kickxellomycotina</taxon>
        <taxon>Kickxellomycetes</taxon>
        <taxon>Kickxellales</taxon>
        <taxon>Kickxellaceae</taxon>
        <taxon>Coemansia</taxon>
    </lineage>
</organism>
<protein>
    <submittedName>
        <fullName evidence="1">Uncharacterized protein</fullName>
    </submittedName>
</protein>
<accession>A0A9W8CTV3</accession>
<evidence type="ECO:0000313" key="1">
    <source>
        <dbReference type="EMBL" id="KAJ1726209.1"/>
    </source>
</evidence>
<sequence>MAKPFAEFEDPTICDGCIDPFRERTKEPAVSVLFDTFAETLNHYASLAQLHINKSEAKHASDIADIQDIIDEARAKRAIDKAKAQYRAAVDRDDVFS</sequence>
<keyword evidence="2" id="KW-1185">Reference proteome</keyword>
<proteinExistence type="predicted"/>
<reference evidence="1" key="1">
    <citation type="submission" date="2022-07" db="EMBL/GenBank/DDBJ databases">
        <title>Phylogenomic reconstructions and comparative analyses of Kickxellomycotina fungi.</title>
        <authorList>
            <person name="Reynolds N.K."/>
            <person name="Stajich J.E."/>
            <person name="Barry K."/>
            <person name="Grigoriev I.V."/>
            <person name="Crous P."/>
            <person name="Smith M.E."/>
        </authorList>
    </citation>
    <scope>NUCLEOTIDE SEQUENCE</scope>
    <source>
        <strain evidence="1">BCRC 34381</strain>
    </source>
</reference>
<dbReference type="Proteomes" id="UP001143981">
    <property type="component" value="Unassembled WGS sequence"/>
</dbReference>
<comment type="caution">
    <text evidence="1">The sequence shown here is derived from an EMBL/GenBank/DDBJ whole genome shotgun (WGS) entry which is preliminary data.</text>
</comment>
<dbReference type="AlphaFoldDB" id="A0A9W8CTV3"/>
<name>A0A9W8CTV3_9FUNG</name>
<evidence type="ECO:0000313" key="2">
    <source>
        <dbReference type="Proteomes" id="UP001143981"/>
    </source>
</evidence>
<dbReference type="EMBL" id="JANBOI010001706">
    <property type="protein sequence ID" value="KAJ1726209.1"/>
    <property type="molecule type" value="Genomic_DNA"/>
</dbReference>